<organism evidence="1 2">
    <name type="scientific">Pleurodeles waltl</name>
    <name type="common">Iberian ribbed newt</name>
    <dbReference type="NCBI Taxonomy" id="8319"/>
    <lineage>
        <taxon>Eukaryota</taxon>
        <taxon>Metazoa</taxon>
        <taxon>Chordata</taxon>
        <taxon>Craniata</taxon>
        <taxon>Vertebrata</taxon>
        <taxon>Euteleostomi</taxon>
        <taxon>Amphibia</taxon>
        <taxon>Batrachia</taxon>
        <taxon>Caudata</taxon>
        <taxon>Salamandroidea</taxon>
        <taxon>Salamandridae</taxon>
        <taxon>Pleurodelinae</taxon>
        <taxon>Pleurodeles</taxon>
    </lineage>
</organism>
<evidence type="ECO:0000313" key="1">
    <source>
        <dbReference type="EMBL" id="KAJ1104076.1"/>
    </source>
</evidence>
<protein>
    <submittedName>
        <fullName evidence="1">Uncharacterized protein</fullName>
    </submittedName>
</protein>
<accession>A0AAV7MJW8</accession>
<dbReference type="EMBL" id="JANPWB010000013">
    <property type="protein sequence ID" value="KAJ1104076.1"/>
    <property type="molecule type" value="Genomic_DNA"/>
</dbReference>
<evidence type="ECO:0000313" key="2">
    <source>
        <dbReference type="Proteomes" id="UP001066276"/>
    </source>
</evidence>
<name>A0AAV7MJW8_PLEWA</name>
<reference evidence="1" key="1">
    <citation type="journal article" date="2022" name="bioRxiv">
        <title>Sequencing and chromosome-scale assembly of the giantPleurodeles waltlgenome.</title>
        <authorList>
            <person name="Brown T."/>
            <person name="Elewa A."/>
            <person name="Iarovenko S."/>
            <person name="Subramanian E."/>
            <person name="Araus A.J."/>
            <person name="Petzold A."/>
            <person name="Susuki M."/>
            <person name="Suzuki K.-i.T."/>
            <person name="Hayashi T."/>
            <person name="Toyoda A."/>
            <person name="Oliveira C."/>
            <person name="Osipova E."/>
            <person name="Leigh N.D."/>
            <person name="Simon A."/>
            <person name="Yun M.H."/>
        </authorList>
    </citation>
    <scope>NUCLEOTIDE SEQUENCE</scope>
    <source>
        <strain evidence="1">20211129_DDA</strain>
        <tissue evidence="1">Liver</tissue>
    </source>
</reference>
<keyword evidence="2" id="KW-1185">Reference proteome</keyword>
<gene>
    <name evidence="1" type="ORF">NDU88_001491</name>
</gene>
<sequence>MSKCMDFVSAVREAMALSIPSSLRPTAEISCKKRSIVASCAVFVMIPGGADACSSEVGDDALGFCRASEKSNFRDGLPDYLPDVLPPGNADSQSRVWSGRLRKRREIPVEERWAKRLLDVGKQMTW</sequence>
<comment type="caution">
    <text evidence="1">The sequence shown here is derived from an EMBL/GenBank/DDBJ whole genome shotgun (WGS) entry which is preliminary data.</text>
</comment>
<dbReference type="AlphaFoldDB" id="A0AAV7MJW8"/>
<proteinExistence type="predicted"/>
<dbReference type="Proteomes" id="UP001066276">
    <property type="component" value="Chromosome 9"/>
</dbReference>